<dbReference type="InterPro" id="IPR038765">
    <property type="entry name" value="Papain-like_cys_pep_sf"/>
</dbReference>
<sequence>MTHSQVGASLGFDVTEPAELVLRIAAARPLAETLTVTGGAGTVDVVELPGRLHLVRAPRGRLTVTYTAEVAASGTEPAGVTEVERIVALRPSRYCPSDRLGGFAAAMFGRAGDDTAIVRAITTWVFEHLSYESGSSGPTTDAAETLLDGRGVCRDYAHLVATLCRALNVPARVAAVYAPGLSPMDFHLVAEAALDGRWTVWDATRLAPRQSLIRIATGRDAADTALETTLSGLLTMPELLITAVAGGDLPADDHVSLAELA</sequence>
<dbReference type="SUPFAM" id="SSF54001">
    <property type="entry name" value="Cysteine proteinases"/>
    <property type="match status" value="1"/>
</dbReference>
<evidence type="ECO:0000313" key="2">
    <source>
        <dbReference type="EMBL" id="MBB4761137.1"/>
    </source>
</evidence>
<dbReference type="AlphaFoldDB" id="A0A7W7MNY2"/>
<protein>
    <submittedName>
        <fullName evidence="2">Transglutaminase-like putative cysteine protease</fullName>
    </submittedName>
</protein>
<dbReference type="Proteomes" id="UP000578112">
    <property type="component" value="Unassembled WGS sequence"/>
</dbReference>
<accession>A0A7W7MNY2</accession>
<keyword evidence="3" id="KW-1185">Reference proteome</keyword>
<reference evidence="2 3" key="1">
    <citation type="submission" date="2020-08" db="EMBL/GenBank/DDBJ databases">
        <title>Sequencing the genomes of 1000 actinobacteria strains.</title>
        <authorList>
            <person name="Klenk H.-P."/>
        </authorList>
    </citation>
    <scope>NUCLEOTIDE SEQUENCE [LARGE SCALE GENOMIC DNA]</scope>
    <source>
        <strain evidence="2 3">DSM 43149</strain>
    </source>
</reference>
<dbReference type="Pfam" id="PF01841">
    <property type="entry name" value="Transglut_core"/>
    <property type="match status" value="1"/>
</dbReference>
<dbReference type="GO" id="GO:0008233">
    <property type="term" value="F:peptidase activity"/>
    <property type="evidence" value="ECO:0007669"/>
    <property type="project" value="UniProtKB-KW"/>
</dbReference>
<proteinExistence type="predicted"/>
<keyword evidence="2" id="KW-0645">Protease</keyword>
<evidence type="ECO:0000259" key="1">
    <source>
        <dbReference type="SMART" id="SM00460"/>
    </source>
</evidence>
<dbReference type="PANTHER" id="PTHR33490">
    <property type="entry name" value="BLR5614 PROTEIN-RELATED"/>
    <property type="match status" value="1"/>
</dbReference>
<name>A0A7W7MNY2_9ACTN</name>
<keyword evidence="2" id="KW-0378">Hydrolase</keyword>
<dbReference type="PANTHER" id="PTHR33490:SF12">
    <property type="entry name" value="BLL5557 PROTEIN"/>
    <property type="match status" value="1"/>
</dbReference>
<dbReference type="SMART" id="SM00460">
    <property type="entry name" value="TGc"/>
    <property type="match status" value="1"/>
</dbReference>
<evidence type="ECO:0000313" key="3">
    <source>
        <dbReference type="Proteomes" id="UP000578112"/>
    </source>
</evidence>
<dbReference type="InterPro" id="IPR002931">
    <property type="entry name" value="Transglutaminase-like"/>
</dbReference>
<dbReference type="Gene3D" id="3.10.620.30">
    <property type="match status" value="1"/>
</dbReference>
<dbReference type="Gene3D" id="2.60.40.2250">
    <property type="match status" value="1"/>
</dbReference>
<organism evidence="2 3">
    <name type="scientific">Actinoplanes digitatis</name>
    <dbReference type="NCBI Taxonomy" id="1868"/>
    <lineage>
        <taxon>Bacteria</taxon>
        <taxon>Bacillati</taxon>
        <taxon>Actinomycetota</taxon>
        <taxon>Actinomycetes</taxon>
        <taxon>Micromonosporales</taxon>
        <taxon>Micromonosporaceae</taxon>
        <taxon>Actinoplanes</taxon>
    </lineage>
</organism>
<gene>
    <name evidence="2" type="ORF">BJ971_001693</name>
</gene>
<dbReference type="GO" id="GO:0006508">
    <property type="term" value="P:proteolysis"/>
    <property type="evidence" value="ECO:0007669"/>
    <property type="project" value="UniProtKB-KW"/>
</dbReference>
<dbReference type="RefSeq" id="WP_184991367.1">
    <property type="nucleotide sequence ID" value="NZ_BOMK01000013.1"/>
</dbReference>
<dbReference type="EMBL" id="JACHNH010000001">
    <property type="protein sequence ID" value="MBB4761137.1"/>
    <property type="molecule type" value="Genomic_DNA"/>
</dbReference>
<feature type="domain" description="Transglutaminase-like" evidence="1">
    <location>
        <begin position="145"/>
        <end position="205"/>
    </location>
</feature>
<comment type="caution">
    <text evidence="2">The sequence shown here is derived from an EMBL/GenBank/DDBJ whole genome shotgun (WGS) entry which is preliminary data.</text>
</comment>